<dbReference type="EMBL" id="BK015438">
    <property type="protein sequence ID" value="DAE06474.1"/>
    <property type="molecule type" value="Genomic_DNA"/>
</dbReference>
<protein>
    <submittedName>
        <fullName evidence="1">Uncharacterized protein</fullName>
    </submittedName>
</protein>
<reference evidence="1" key="1">
    <citation type="journal article" date="2021" name="Proc. Natl. Acad. Sci. U.S.A.">
        <title>A Catalog of Tens of Thousands of Viruses from Human Metagenomes Reveals Hidden Associations with Chronic Diseases.</title>
        <authorList>
            <person name="Tisza M.J."/>
            <person name="Buck C.B."/>
        </authorList>
    </citation>
    <scope>NUCLEOTIDE SEQUENCE</scope>
    <source>
        <strain evidence="1">CtmP19</strain>
    </source>
</reference>
<sequence length="83" mass="9321">MQTKHSVIRQIITADFGCDECAKNAKCPIYRGERSSISLPRMPALPCLAYTYERAMLLLIDRMGRMTPTQALSLIGHKTNPQP</sequence>
<accession>A0A8S5PHR4</accession>
<name>A0A8S5PHR4_9CAUD</name>
<evidence type="ECO:0000313" key="1">
    <source>
        <dbReference type="EMBL" id="DAE06474.1"/>
    </source>
</evidence>
<organism evidence="1">
    <name type="scientific">Siphoviridae sp. ctmP19</name>
    <dbReference type="NCBI Taxonomy" id="2825651"/>
    <lineage>
        <taxon>Viruses</taxon>
        <taxon>Duplodnaviria</taxon>
        <taxon>Heunggongvirae</taxon>
        <taxon>Uroviricota</taxon>
        <taxon>Caudoviricetes</taxon>
    </lineage>
</organism>
<proteinExistence type="predicted"/>